<evidence type="ECO:0000256" key="3">
    <source>
        <dbReference type="SAM" id="MobiDB-lite"/>
    </source>
</evidence>
<evidence type="ECO:0000313" key="6">
    <source>
        <dbReference type="EMBL" id="KYG70833.1"/>
    </source>
</evidence>
<keyword evidence="2 4" id="KW-0732">Signal</keyword>
<dbReference type="InterPro" id="IPR051010">
    <property type="entry name" value="BCAA_transport"/>
</dbReference>
<dbReference type="SUPFAM" id="SSF53822">
    <property type="entry name" value="Periplasmic binding protein-like I"/>
    <property type="match status" value="1"/>
</dbReference>
<sequence length="558" mass="61262">MTSRFALLLSACLLASCTTVATKKRPPYKPTPVTTTTKKPKSMAGMTAGRPPEQIQSETLTLPEQPKTEDALEYLKVLVNKSVQAPTKAEQDANRLHAIDIVENKLNEDQLEDVADSSDFGFLRAHAMYRLGELALDRKDTSAAKKYFAAVEDFVPGTDQAIRAQEMIQQLDASKNVHTETVGVVLPLSGRNAPVGQRALRGLEMGLGLHIPGSGFKLAVMDSEGNPDSARRGVERLVKEDNVIAIVGSLLSKTAPAVAAKSDELGVPTVALSQRSGLTEIGPTVFRNSLTSGMQVRALVRTAMDNLGMKKFAILYPNDAYGVEFANIFWDEVLARGGQITAVQNYSTKETDFRLVVQRLVGTYFGEARQDEFNLRLKELQHSDKKRSVRQSNLENILPPITDFDAIFIPDSVKAMGQISAMLSYNDVKNVKLMGTNLWNTKDVARRAGNFSNNLLFVDSLTPTAQDKSRFVAEYKALYNEDPSLIEVQAYDAGLILRQLIVAGADSREELTQKLSQLSRFPGALGPLSMNAEREIERPVTALTIEKGEVIPFKSEVK</sequence>
<dbReference type="Gene3D" id="3.40.50.2300">
    <property type="match status" value="4"/>
</dbReference>
<name>A0A150WWL2_BDEBC</name>
<proteinExistence type="inferred from homology"/>
<gene>
    <name evidence="6" type="ORF">AZI85_02565</name>
</gene>
<dbReference type="EMBL" id="LUKF01000001">
    <property type="protein sequence ID" value="KYG70833.1"/>
    <property type="molecule type" value="Genomic_DNA"/>
</dbReference>
<evidence type="ECO:0000256" key="1">
    <source>
        <dbReference type="ARBA" id="ARBA00010062"/>
    </source>
</evidence>
<dbReference type="Pfam" id="PF13458">
    <property type="entry name" value="Peripla_BP_6"/>
    <property type="match status" value="1"/>
</dbReference>
<comment type="similarity">
    <text evidence="1">Belongs to the leucine-binding protein family.</text>
</comment>
<dbReference type="PANTHER" id="PTHR30483">
    <property type="entry name" value="LEUCINE-SPECIFIC-BINDING PROTEIN"/>
    <property type="match status" value="1"/>
</dbReference>
<reference evidence="6 7" key="1">
    <citation type="submission" date="2016-03" db="EMBL/GenBank/DDBJ databases">
        <authorList>
            <person name="Ploux O."/>
        </authorList>
    </citation>
    <scope>NUCLEOTIDE SEQUENCE [LARGE SCALE GENOMIC DNA]</scope>
    <source>
        <strain evidence="6 7">BER2</strain>
    </source>
</reference>
<organism evidence="6 7">
    <name type="scientific">Bdellovibrio bacteriovorus</name>
    <dbReference type="NCBI Taxonomy" id="959"/>
    <lineage>
        <taxon>Bacteria</taxon>
        <taxon>Pseudomonadati</taxon>
        <taxon>Bdellovibrionota</taxon>
        <taxon>Bdellovibrionia</taxon>
        <taxon>Bdellovibrionales</taxon>
        <taxon>Pseudobdellovibrionaceae</taxon>
        <taxon>Bdellovibrio</taxon>
    </lineage>
</organism>
<comment type="caution">
    <text evidence="6">The sequence shown here is derived from an EMBL/GenBank/DDBJ whole genome shotgun (WGS) entry which is preliminary data.</text>
</comment>
<dbReference type="InterPro" id="IPR028082">
    <property type="entry name" value="Peripla_BP_I"/>
</dbReference>
<dbReference type="CDD" id="cd06339">
    <property type="entry name" value="PBP1_YraM_LppC_lipoprotein-like"/>
    <property type="match status" value="1"/>
</dbReference>
<dbReference type="Proteomes" id="UP000075391">
    <property type="component" value="Unassembled WGS sequence"/>
</dbReference>
<dbReference type="PANTHER" id="PTHR30483:SF6">
    <property type="entry name" value="PERIPLASMIC BINDING PROTEIN OF ABC TRANSPORTER FOR NATURAL AMINO ACIDS"/>
    <property type="match status" value="1"/>
</dbReference>
<feature type="region of interest" description="Disordered" evidence="3">
    <location>
        <begin position="24"/>
        <end position="52"/>
    </location>
</feature>
<dbReference type="OrthoDB" id="5288294at2"/>
<evidence type="ECO:0000256" key="4">
    <source>
        <dbReference type="SAM" id="SignalP"/>
    </source>
</evidence>
<evidence type="ECO:0000313" key="7">
    <source>
        <dbReference type="Proteomes" id="UP000075391"/>
    </source>
</evidence>
<dbReference type="AlphaFoldDB" id="A0A150WWL2"/>
<feature type="signal peptide" evidence="4">
    <location>
        <begin position="1"/>
        <end position="21"/>
    </location>
</feature>
<feature type="chain" id="PRO_5007573817" evidence="4">
    <location>
        <begin position="22"/>
        <end position="558"/>
    </location>
</feature>
<dbReference type="InterPro" id="IPR028081">
    <property type="entry name" value="Leu-bd"/>
</dbReference>
<evidence type="ECO:0000256" key="2">
    <source>
        <dbReference type="ARBA" id="ARBA00022729"/>
    </source>
</evidence>
<protein>
    <submittedName>
        <fullName evidence="6">Branched-chain amino acid ABC transporter substrate-binding protein</fullName>
    </submittedName>
</protein>
<dbReference type="RefSeq" id="WP_063242585.1">
    <property type="nucleotide sequence ID" value="NZ_CP168967.1"/>
</dbReference>
<accession>A0A150WWL2</accession>
<evidence type="ECO:0000259" key="5">
    <source>
        <dbReference type="Pfam" id="PF13458"/>
    </source>
</evidence>
<feature type="domain" description="Leucine-binding protein" evidence="5">
    <location>
        <begin position="181"/>
        <end position="360"/>
    </location>
</feature>
<dbReference type="PROSITE" id="PS51257">
    <property type="entry name" value="PROKAR_LIPOPROTEIN"/>
    <property type="match status" value="1"/>
</dbReference>